<reference evidence="3" key="2">
    <citation type="submission" date="2021-02" db="UniProtKB">
        <authorList>
            <consortium name="EnsemblMetazoa"/>
        </authorList>
    </citation>
    <scope>IDENTIFICATION</scope>
    <source>
        <strain evidence="3">JHB</strain>
    </source>
</reference>
<dbReference type="PANTHER" id="PTHR38926">
    <property type="entry name" value="F-BOX DOMAIN CONTAINING PROTEIN, EXPRESSED"/>
    <property type="match status" value="1"/>
</dbReference>
<dbReference type="PANTHER" id="PTHR38926:SF72">
    <property type="entry name" value="IM:7136021-RELATED"/>
    <property type="match status" value="1"/>
</dbReference>
<dbReference type="SUPFAM" id="SSF52047">
    <property type="entry name" value="RNI-like"/>
    <property type="match status" value="1"/>
</dbReference>
<dbReference type="Pfam" id="PF12937">
    <property type="entry name" value="F-box-like"/>
    <property type="match status" value="1"/>
</dbReference>
<dbReference type="KEGG" id="cqu:CpipJ_CPIJ014292"/>
<dbReference type="Gene3D" id="1.20.1280.50">
    <property type="match status" value="1"/>
</dbReference>
<gene>
    <name evidence="3" type="primary">6047710</name>
    <name evidence="2" type="ORF">CpipJ_CPIJ014292</name>
</gene>
<sequence>MNPVLPLPEPAGAEDAACSVVASESSHQNQLGARSNAAELPRLPPELWTLIFRQLGPFCLSRVRLTCTTWRDIVSNSRALMDKFCIELVIDSNEGRSELQSLLTAGSGFRRATIEFLDTEIYSKFWEGWRVFGKGLTALTIFEYHISFFNVVELLRRTPNLKCLVYYEDDDYGSVCTDTYHVLMLEACTDFRLNMLEEVSIHSCCRNSSVEVLHFIGKLCPRVRTLNIVSDFGSYDISEHFSDTAVSIANQVRHSLRELQFIPTKNALKRLATIDDLKLDKLTLDAEHVCSFEIVQFLRSQPGIQHLYLLRNEIFQMADLLTMNKLLPKLRSLKMKHVVDFPPAMLRKLENLQLVYDAFEDFTVRGFDLPKLKRLQIVNCTWPNQALSDFFRHCPNIRSAQLDCWFENLIDILRTINQSNTLKDLELKPLLKNAIDPEEITFDLYGSTALRSLLVENKLPENALIAMMKLYPNLTELYLEYRPAGEAVYRGICQHLKKLNVLVVCDCLKRKKGRITESCRPGELLVIGCDSATMAPLALCAAQEGRLPLRHVSCGFLAGDRGRSPVYY</sequence>
<dbReference type="SMART" id="SM00256">
    <property type="entry name" value="FBOX"/>
    <property type="match status" value="1"/>
</dbReference>
<evidence type="ECO:0000259" key="1">
    <source>
        <dbReference type="PROSITE" id="PS50181"/>
    </source>
</evidence>
<dbReference type="VEuPathDB" id="VectorBase:CQUJHB006088"/>
<name>B0X510_CULQU</name>
<reference evidence="2" key="1">
    <citation type="submission" date="2007-03" db="EMBL/GenBank/DDBJ databases">
        <title>Annotation of Culex pipiens quinquefasciatus.</title>
        <authorList>
            <consortium name="The Broad Institute Genome Sequencing Platform"/>
            <person name="Atkinson P.W."/>
            <person name="Hemingway J."/>
            <person name="Christensen B.M."/>
            <person name="Higgs S."/>
            <person name="Kodira C."/>
            <person name="Hannick L."/>
            <person name="Megy K."/>
            <person name="O'Leary S."/>
            <person name="Pearson M."/>
            <person name="Haas B.J."/>
            <person name="Mauceli E."/>
            <person name="Wortman J.R."/>
            <person name="Lee N.H."/>
            <person name="Guigo R."/>
            <person name="Stanke M."/>
            <person name="Alvarado L."/>
            <person name="Amedeo P."/>
            <person name="Antoine C.H."/>
            <person name="Arensburger P."/>
            <person name="Bidwell S.L."/>
            <person name="Crawford M."/>
            <person name="Camaro F."/>
            <person name="Devon K."/>
            <person name="Engels R."/>
            <person name="Hammond M."/>
            <person name="Howarth C."/>
            <person name="Koehrsen M."/>
            <person name="Lawson D."/>
            <person name="Montgomery P."/>
            <person name="Nene V."/>
            <person name="Nusbaum C."/>
            <person name="Puiu D."/>
            <person name="Romero-Severson J."/>
            <person name="Severson D.W."/>
            <person name="Shumway M."/>
            <person name="Sisk P."/>
            <person name="Stolte C."/>
            <person name="Zeng Q."/>
            <person name="Eisenstadt E."/>
            <person name="Fraser-Liggett C."/>
            <person name="Strausberg R."/>
            <person name="Galagan J."/>
            <person name="Birren B."/>
            <person name="Collins F.H."/>
        </authorList>
    </citation>
    <scope>NUCLEOTIDE SEQUENCE [LARGE SCALE GENOMIC DNA]</scope>
    <source>
        <strain evidence="2">JHB</strain>
    </source>
</reference>
<dbReference type="VEuPathDB" id="VectorBase:CPIJ014292"/>
<keyword evidence="4" id="KW-1185">Reference proteome</keyword>
<protein>
    <recommendedName>
        <fullName evidence="1">F-box domain-containing protein</fullName>
    </recommendedName>
</protein>
<dbReference type="InterPro" id="IPR001810">
    <property type="entry name" value="F-box_dom"/>
</dbReference>
<feature type="domain" description="F-box" evidence="1">
    <location>
        <begin position="37"/>
        <end position="84"/>
    </location>
</feature>
<dbReference type="PROSITE" id="PS50181">
    <property type="entry name" value="FBOX"/>
    <property type="match status" value="1"/>
</dbReference>
<evidence type="ECO:0000313" key="3">
    <source>
        <dbReference type="EnsemblMetazoa" id="CPIJ014292-PA"/>
    </source>
</evidence>
<dbReference type="InParanoid" id="B0X510"/>
<dbReference type="AlphaFoldDB" id="B0X510"/>
<dbReference type="Gene3D" id="3.80.10.10">
    <property type="entry name" value="Ribonuclease Inhibitor"/>
    <property type="match status" value="1"/>
</dbReference>
<evidence type="ECO:0000313" key="4">
    <source>
        <dbReference type="Proteomes" id="UP000002320"/>
    </source>
</evidence>
<dbReference type="EnsemblMetazoa" id="CPIJ014292-RA">
    <property type="protein sequence ID" value="CPIJ014292-PA"/>
    <property type="gene ID" value="CPIJ014292"/>
</dbReference>
<dbReference type="InterPro" id="IPR032675">
    <property type="entry name" value="LRR_dom_sf"/>
</dbReference>
<evidence type="ECO:0000313" key="2">
    <source>
        <dbReference type="EMBL" id="EDS40625.1"/>
    </source>
</evidence>
<dbReference type="SUPFAM" id="SSF81383">
    <property type="entry name" value="F-box domain"/>
    <property type="match status" value="1"/>
</dbReference>
<organism>
    <name type="scientific">Culex quinquefasciatus</name>
    <name type="common">Southern house mosquito</name>
    <name type="synonym">Culex pungens</name>
    <dbReference type="NCBI Taxonomy" id="7176"/>
    <lineage>
        <taxon>Eukaryota</taxon>
        <taxon>Metazoa</taxon>
        <taxon>Ecdysozoa</taxon>
        <taxon>Arthropoda</taxon>
        <taxon>Hexapoda</taxon>
        <taxon>Insecta</taxon>
        <taxon>Pterygota</taxon>
        <taxon>Neoptera</taxon>
        <taxon>Endopterygota</taxon>
        <taxon>Diptera</taxon>
        <taxon>Nematocera</taxon>
        <taxon>Culicoidea</taxon>
        <taxon>Culicidae</taxon>
        <taxon>Culicinae</taxon>
        <taxon>Culicini</taxon>
        <taxon>Culex</taxon>
        <taxon>Culex</taxon>
    </lineage>
</organism>
<dbReference type="STRING" id="7176.B0X510"/>
<accession>B0X510</accession>
<dbReference type="HOGENOM" id="CLU_030454_0_0_1"/>
<dbReference type="EMBL" id="DS232361">
    <property type="protein sequence ID" value="EDS40625.1"/>
    <property type="molecule type" value="Genomic_DNA"/>
</dbReference>
<dbReference type="Proteomes" id="UP000002320">
    <property type="component" value="Unassembled WGS sequence"/>
</dbReference>
<dbReference type="InterPro" id="IPR036047">
    <property type="entry name" value="F-box-like_dom_sf"/>
</dbReference>
<proteinExistence type="predicted"/>